<evidence type="ECO:0000313" key="3">
    <source>
        <dbReference type="EMBL" id="KYC42850.1"/>
    </source>
</evidence>
<dbReference type="RefSeq" id="WP_017749130.1">
    <property type="nucleotide sequence ID" value="NZ_KQ976354.1"/>
</dbReference>
<dbReference type="InterPro" id="IPR002716">
    <property type="entry name" value="PIN_dom"/>
</dbReference>
<dbReference type="CDD" id="cd09873">
    <property type="entry name" value="PIN_Pae0151-like"/>
    <property type="match status" value="1"/>
</dbReference>
<gene>
    <name evidence="3" type="ORF">WA1_12050</name>
</gene>
<dbReference type="Proteomes" id="UP000076925">
    <property type="component" value="Unassembled WGS sequence"/>
</dbReference>
<dbReference type="OrthoDB" id="459975at2"/>
<dbReference type="Pfam" id="PF01850">
    <property type="entry name" value="PIN"/>
    <property type="match status" value="1"/>
</dbReference>
<dbReference type="Gene3D" id="3.40.50.1010">
    <property type="entry name" value="5'-nuclease"/>
    <property type="match status" value="1"/>
</dbReference>
<organism evidence="3 4">
    <name type="scientific">Scytonema hofmannii PCC 7110</name>
    <dbReference type="NCBI Taxonomy" id="128403"/>
    <lineage>
        <taxon>Bacteria</taxon>
        <taxon>Bacillati</taxon>
        <taxon>Cyanobacteriota</taxon>
        <taxon>Cyanophyceae</taxon>
        <taxon>Nostocales</taxon>
        <taxon>Scytonemataceae</taxon>
        <taxon>Scytonema</taxon>
    </lineage>
</organism>
<comment type="caution">
    <text evidence="3">The sequence shown here is derived from an EMBL/GenBank/DDBJ whole genome shotgun (WGS) entry which is preliminary data.</text>
</comment>
<protein>
    <submittedName>
        <fullName evidence="3">Twitching motility protein PilT</fullName>
    </submittedName>
</protein>
<sequence length="149" mass="16421">MAAYVVDASVVIQYAIVQEQTPEARSLVARMYEVDKLHIPEFCLLECTNVVWKQVRFYGLPPTNAEQIIQELLRLPFQVESVSHLLPSALQIGLAYQLAVYDSLYVALAQHLSLPVVTVDDRQSVAASESSVVVKPIGDFSTSPSSDKG</sequence>
<proteinExistence type="predicted"/>
<dbReference type="InterPro" id="IPR051619">
    <property type="entry name" value="TypeII_TA_RNase_PINc/VapC"/>
</dbReference>
<dbReference type="EMBL" id="ANNX02000016">
    <property type="protein sequence ID" value="KYC42850.1"/>
    <property type="molecule type" value="Genomic_DNA"/>
</dbReference>
<evidence type="ECO:0000313" key="4">
    <source>
        <dbReference type="Proteomes" id="UP000076925"/>
    </source>
</evidence>
<dbReference type="PANTHER" id="PTHR35901">
    <property type="entry name" value="RIBONUCLEASE VAPC3"/>
    <property type="match status" value="1"/>
</dbReference>
<dbReference type="InterPro" id="IPR044153">
    <property type="entry name" value="PIN_Pae0151-like"/>
</dbReference>
<evidence type="ECO:0000256" key="1">
    <source>
        <dbReference type="ARBA" id="ARBA00022842"/>
    </source>
</evidence>
<name>A0A139XDS7_9CYAN</name>
<dbReference type="InterPro" id="IPR029060">
    <property type="entry name" value="PIN-like_dom_sf"/>
</dbReference>
<accession>A0A139XDS7</accession>
<dbReference type="AlphaFoldDB" id="A0A139XDS7"/>
<evidence type="ECO:0000259" key="2">
    <source>
        <dbReference type="Pfam" id="PF01850"/>
    </source>
</evidence>
<keyword evidence="1" id="KW-0460">Magnesium</keyword>
<keyword evidence="4" id="KW-1185">Reference proteome</keyword>
<dbReference type="SUPFAM" id="SSF88723">
    <property type="entry name" value="PIN domain-like"/>
    <property type="match status" value="1"/>
</dbReference>
<feature type="domain" description="PIN" evidence="2">
    <location>
        <begin position="4"/>
        <end position="126"/>
    </location>
</feature>
<dbReference type="STRING" id="128403.WA1_12050"/>
<dbReference type="PANTHER" id="PTHR35901:SF1">
    <property type="entry name" value="EXONUCLEASE VAPC9"/>
    <property type="match status" value="1"/>
</dbReference>
<reference evidence="3 4" key="1">
    <citation type="journal article" date="2013" name="Genome Biol. Evol.">
        <title>Genomes of Stigonematalean cyanobacteria (subsection V) and the evolution of oxygenic photosynthesis from prokaryotes to plastids.</title>
        <authorList>
            <person name="Dagan T."/>
            <person name="Roettger M."/>
            <person name="Stucken K."/>
            <person name="Landan G."/>
            <person name="Koch R."/>
            <person name="Major P."/>
            <person name="Gould S.B."/>
            <person name="Goremykin V.V."/>
            <person name="Rippka R."/>
            <person name="Tandeau de Marsac N."/>
            <person name="Gugger M."/>
            <person name="Lockhart P.J."/>
            <person name="Allen J.F."/>
            <person name="Brune I."/>
            <person name="Maus I."/>
            <person name="Puhler A."/>
            <person name="Martin W.F."/>
        </authorList>
    </citation>
    <scope>NUCLEOTIDE SEQUENCE [LARGE SCALE GENOMIC DNA]</scope>
    <source>
        <strain evidence="3 4">PCC 7110</strain>
    </source>
</reference>